<reference evidence="1" key="1">
    <citation type="submission" date="2016-05" db="EMBL/GenBank/DDBJ databases">
        <authorList>
            <person name="Lavstsen T."/>
            <person name="Jespersen J.S."/>
        </authorList>
    </citation>
    <scope>NUCLEOTIDE SEQUENCE</scope>
    <source>
        <tissue evidence="1">Brain</tissue>
    </source>
</reference>
<sequence length="95" mass="11353">KNGPRNTPLVSQEYDAWLDHRIFWMDMRWVYWLEVQVCRLKFRSSNIMRIFCPRRRPRMVLPFSSLSSRPLALEAVLSVRFVDAISSRAAKMDSY</sequence>
<feature type="non-terminal residue" evidence="1">
    <location>
        <position position="1"/>
    </location>
</feature>
<proteinExistence type="predicted"/>
<organism evidence="1">
    <name type="scientific">Nothobranchius rachovii</name>
    <name type="common">bluefin notho</name>
    <dbReference type="NCBI Taxonomy" id="451742"/>
    <lineage>
        <taxon>Eukaryota</taxon>
        <taxon>Metazoa</taxon>
        <taxon>Chordata</taxon>
        <taxon>Craniata</taxon>
        <taxon>Vertebrata</taxon>
        <taxon>Euteleostomi</taxon>
        <taxon>Actinopterygii</taxon>
        <taxon>Neopterygii</taxon>
        <taxon>Teleostei</taxon>
        <taxon>Neoteleostei</taxon>
        <taxon>Acanthomorphata</taxon>
        <taxon>Ovalentaria</taxon>
        <taxon>Atherinomorphae</taxon>
        <taxon>Cyprinodontiformes</taxon>
        <taxon>Nothobranchiidae</taxon>
        <taxon>Nothobranchius</taxon>
    </lineage>
</organism>
<gene>
    <name evidence="1" type="primary">Nfu_g_1_020719</name>
</gene>
<feature type="non-terminal residue" evidence="1">
    <location>
        <position position="95"/>
    </location>
</feature>
<dbReference type="AlphaFoldDB" id="A0A1A8RVH8"/>
<reference evidence="1" key="2">
    <citation type="submission" date="2016-06" db="EMBL/GenBank/DDBJ databases">
        <title>The genome of a short-lived fish provides insights into sex chromosome evolution and the genetic control of aging.</title>
        <authorList>
            <person name="Reichwald K."/>
            <person name="Felder M."/>
            <person name="Petzold A."/>
            <person name="Koch P."/>
            <person name="Groth M."/>
            <person name="Platzer M."/>
        </authorList>
    </citation>
    <scope>NUCLEOTIDE SEQUENCE</scope>
    <source>
        <tissue evidence="1">Brain</tissue>
    </source>
</reference>
<protein>
    <submittedName>
        <fullName evidence="1">Uncharacterized protein</fullName>
    </submittedName>
</protein>
<accession>A0A1A8RVH8</accession>
<name>A0A1A8RVH8_9TELE</name>
<dbReference type="EMBL" id="HAEH01019527">
    <property type="protein sequence ID" value="SBS09373.1"/>
    <property type="molecule type" value="Transcribed_RNA"/>
</dbReference>
<evidence type="ECO:0000313" key="1">
    <source>
        <dbReference type="EMBL" id="SBS09373.1"/>
    </source>
</evidence>